<dbReference type="PANTHER" id="PTHR43003:SF6">
    <property type="entry name" value="DNA GLYCOSYLASE"/>
    <property type="match status" value="1"/>
</dbReference>
<dbReference type="GO" id="GO:0005737">
    <property type="term" value="C:cytoplasm"/>
    <property type="evidence" value="ECO:0007669"/>
    <property type="project" value="TreeGrafter"/>
</dbReference>
<evidence type="ECO:0000313" key="5">
    <source>
        <dbReference type="Proteomes" id="UP000538929"/>
    </source>
</evidence>
<dbReference type="Proteomes" id="UP000538929">
    <property type="component" value="Unassembled WGS sequence"/>
</dbReference>
<evidence type="ECO:0000256" key="1">
    <source>
        <dbReference type="ARBA" id="ARBA00022763"/>
    </source>
</evidence>
<dbReference type="InterPro" id="IPR011257">
    <property type="entry name" value="DNA_glycosylase"/>
</dbReference>
<dbReference type="GO" id="GO:0006285">
    <property type="term" value="P:base-excision repair, AP site formation"/>
    <property type="evidence" value="ECO:0007669"/>
    <property type="project" value="TreeGrafter"/>
</dbReference>
<dbReference type="InterPro" id="IPR051912">
    <property type="entry name" value="Alkylbase_DNA_Glycosylase/TA"/>
</dbReference>
<dbReference type="GO" id="GO:0043916">
    <property type="term" value="F:DNA-7-methylguanine glycosylase activity"/>
    <property type="evidence" value="ECO:0007669"/>
    <property type="project" value="TreeGrafter"/>
</dbReference>
<protein>
    <submittedName>
        <fullName evidence="4">DNA-3-methyladenine glycosylase 2 family protein</fullName>
    </submittedName>
</protein>
<proteinExistence type="predicted"/>
<dbReference type="AlphaFoldDB" id="A0A7W3TFG8"/>
<dbReference type="SUPFAM" id="SSF48150">
    <property type="entry name" value="DNA-glycosylase"/>
    <property type="match status" value="1"/>
</dbReference>
<evidence type="ECO:0000256" key="2">
    <source>
        <dbReference type="ARBA" id="ARBA00023204"/>
    </source>
</evidence>
<keyword evidence="2" id="KW-0234">DNA repair</keyword>
<dbReference type="EMBL" id="VKHT01000633">
    <property type="protein sequence ID" value="MBB0245857.1"/>
    <property type="molecule type" value="Genomic_DNA"/>
</dbReference>
<keyword evidence="1" id="KW-0227">DNA damage</keyword>
<sequence>MAERTWRPDGPYDMRRSLEVMGRGARDPALMALRDGTVWRASRTPEGPASVRLRQTPAPAGAGRGDGPAGEVVATAWGPGAEWLLRRLPDLLGAGDRPDDFVPRHAPVADVWRRHRGVRLIRTGLVMESLIPSVLEQKITVEEAFRSWRRLLLRFGEPAPGPAGVVPEGLRVMPDRRTWSLIPSWEWHRAGVDAKRSATILRAVRLAPRLEEAGAMPLDLAIRRLCAVPGVGPWTAAETLQRSNGEPDAVTVGDLHLPSQVGWTLAGEREADDARMLALLEPYAGQRYRATRLIRMAGRRPPRREPRRRHWDIARL</sequence>
<keyword evidence="5" id="KW-1185">Reference proteome</keyword>
<accession>A0A7W3TFG8</accession>
<reference evidence="5" key="1">
    <citation type="submission" date="2019-10" db="EMBL/GenBank/DDBJ databases">
        <title>Streptomyces sp. nov., a novel actinobacterium isolated from alkaline environment.</title>
        <authorList>
            <person name="Golinska P."/>
        </authorList>
    </citation>
    <scope>NUCLEOTIDE SEQUENCE [LARGE SCALE GENOMIC DNA]</scope>
    <source>
        <strain evidence="5">DSM 42118</strain>
    </source>
</reference>
<evidence type="ECO:0000256" key="3">
    <source>
        <dbReference type="SAM" id="MobiDB-lite"/>
    </source>
</evidence>
<dbReference type="GO" id="GO:0008725">
    <property type="term" value="F:DNA-3-methyladenine glycosylase activity"/>
    <property type="evidence" value="ECO:0007669"/>
    <property type="project" value="TreeGrafter"/>
</dbReference>
<gene>
    <name evidence="4" type="ORF">FNQ90_17520</name>
</gene>
<dbReference type="GO" id="GO:0032993">
    <property type="term" value="C:protein-DNA complex"/>
    <property type="evidence" value="ECO:0007669"/>
    <property type="project" value="TreeGrafter"/>
</dbReference>
<organism evidence="4 5">
    <name type="scientific">Streptomyces alkaliphilus</name>
    <dbReference type="NCBI Taxonomy" id="1472722"/>
    <lineage>
        <taxon>Bacteria</taxon>
        <taxon>Bacillati</taxon>
        <taxon>Actinomycetota</taxon>
        <taxon>Actinomycetes</taxon>
        <taxon>Kitasatosporales</taxon>
        <taxon>Streptomycetaceae</taxon>
        <taxon>Streptomyces</taxon>
    </lineage>
</organism>
<comment type="caution">
    <text evidence="4">The sequence shown here is derived from an EMBL/GenBank/DDBJ whole genome shotgun (WGS) entry which is preliminary data.</text>
</comment>
<dbReference type="PANTHER" id="PTHR43003">
    <property type="entry name" value="DNA-3-METHYLADENINE GLYCOSYLASE"/>
    <property type="match status" value="1"/>
</dbReference>
<feature type="region of interest" description="Disordered" evidence="3">
    <location>
        <begin position="41"/>
        <end position="68"/>
    </location>
</feature>
<dbReference type="Gene3D" id="1.10.340.30">
    <property type="entry name" value="Hypothetical protein, domain 2"/>
    <property type="match status" value="1"/>
</dbReference>
<name>A0A7W3TFG8_9ACTN</name>
<evidence type="ECO:0000313" key="4">
    <source>
        <dbReference type="EMBL" id="MBB0245857.1"/>
    </source>
</evidence>
<dbReference type="GO" id="GO:0032131">
    <property type="term" value="F:alkylated DNA binding"/>
    <property type="evidence" value="ECO:0007669"/>
    <property type="project" value="TreeGrafter"/>
</dbReference>
<dbReference type="GO" id="GO:0006307">
    <property type="term" value="P:DNA alkylation repair"/>
    <property type="evidence" value="ECO:0007669"/>
    <property type="project" value="TreeGrafter"/>
</dbReference>
<dbReference type="RefSeq" id="WP_182607283.1">
    <property type="nucleotide sequence ID" value="NZ_VKHT01000633.1"/>
</dbReference>